<dbReference type="RefSeq" id="WP_184242130.1">
    <property type="nucleotide sequence ID" value="NZ_JACHNA010000001.1"/>
</dbReference>
<keyword evidence="1" id="KW-0472">Membrane</keyword>
<proteinExistence type="predicted"/>
<dbReference type="AlphaFoldDB" id="A0A7W7GQP5"/>
<protein>
    <submittedName>
        <fullName evidence="2">Uncharacterized protein</fullName>
    </submittedName>
</protein>
<feature type="transmembrane region" description="Helical" evidence="1">
    <location>
        <begin position="167"/>
        <end position="188"/>
    </location>
</feature>
<keyword evidence="3" id="KW-1185">Reference proteome</keyword>
<evidence type="ECO:0000313" key="2">
    <source>
        <dbReference type="EMBL" id="MBB4736480.1"/>
    </source>
</evidence>
<name>A0A7W7GQP5_9MICC</name>
<reference evidence="2 3" key="1">
    <citation type="submission" date="2020-08" db="EMBL/GenBank/DDBJ databases">
        <title>Sequencing the genomes of 1000 actinobacteria strains.</title>
        <authorList>
            <person name="Klenk H.-P."/>
        </authorList>
    </citation>
    <scope>NUCLEOTIDE SEQUENCE [LARGE SCALE GENOMIC DNA]</scope>
    <source>
        <strain evidence="2 3">DSM 23974</strain>
    </source>
</reference>
<evidence type="ECO:0000256" key="1">
    <source>
        <dbReference type="SAM" id="Phobius"/>
    </source>
</evidence>
<feature type="transmembrane region" description="Helical" evidence="1">
    <location>
        <begin position="142"/>
        <end position="160"/>
    </location>
</feature>
<sequence>MMRALLHHEVRHILDTRGSLVALVLAALATLGLVAGVVFLLHGESSSVPVAEALGMVVLVAPLTIALVVVLAASGEWTHGTAGTTVPMVSSRSALFVAKLLAVLIVAVGLYLFASAAVTLGAVGISLARGGEVQWGGGWSQLYAGLVATLLASFFGYGMVSLIRGFLLSSLAVVAVTLGWNLFASSVLHDHDGYLQSLTPLSLAVADQGVEMPPALAVFSSLSLWYVLPLVIGWRRYVTANL</sequence>
<accession>A0A7W7GQP5</accession>
<feature type="transmembrane region" description="Helical" evidence="1">
    <location>
        <begin position="20"/>
        <end position="41"/>
    </location>
</feature>
<organism evidence="2 3">
    <name type="scientific">Micrococcus cohnii</name>
    <dbReference type="NCBI Taxonomy" id="993416"/>
    <lineage>
        <taxon>Bacteria</taxon>
        <taxon>Bacillati</taxon>
        <taxon>Actinomycetota</taxon>
        <taxon>Actinomycetes</taxon>
        <taxon>Micrococcales</taxon>
        <taxon>Micrococcaceae</taxon>
        <taxon>Micrococcus</taxon>
    </lineage>
</organism>
<feature type="transmembrane region" description="Helical" evidence="1">
    <location>
        <begin position="94"/>
        <end position="122"/>
    </location>
</feature>
<gene>
    <name evidence="2" type="ORF">HDA30_001988</name>
</gene>
<keyword evidence="1" id="KW-0812">Transmembrane</keyword>
<feature type="transmembrane region" description="Helical" evidence="1">
    <location>
        <begin position="215"/>
        <end position="234"/>
    </location>
</feature>
<evidence type="ECO:0000313" key="3">
    <source>
        <dbReference type="Proteomes" id="UP000540191"/>
    </source>
</evidence>
<comment type="caution">
    <text evidence="2">The sequence shown here is derived from an EMBL/GenBank/DDBJ whole genome shotgun (WGS) entry which is preliminary data.</text>
</comment>
<dbReference type="EMBL" id="JACHNA010000001">
    <property type="protein sequence ID" value="MBB4736480.1"/>
    <property type="molecule type" value="Genomic_DNA"/>
</dbReference>
<dbReference type="Proteomes" id="UP000540191">
    <property type="component" value="Unassembled WGS sequence"/>
</dbReference>
<feature type="transmembrane region" description="Helical" evidence="1">
    <location>
        <begin position="53"/>
        <end position="73"/>
    </location>
</feature>
<keyword evidence="1" id="KW-1133">Transmembrane helix</keyword>